<gene>
    <name evidence="1" type="primary">LEF-10</name>
    <name evidence="1" type="ORF">EREL_125</name>
</gene>
<proteinExistence type="predicted"/>
<reference evidence="1" key="1">
    <citation type="submission" date="2016-09" db="EMBL/GenBank/DDBJ databases">
        <title>Genome-wide Diversity of Wild Populations of Erinnyis ello granulovirus (ErelGV).</title>
        <authorList>
            <person name="Brito A.F."/>
            <person name="Melo F.L."/>
            <person name="Ardisson-Araujo D.M.P."/>
            <person name="Sihler W."/>
            <person name="Souza M.L."/>
            <person name="Ribeiro B.M."/>
        </authorList>
    </citation>
    <scope>NUCLEOTIDE SEQUENCE</scope>
    <source>
        <strain evidence="1">ErelGV-AC</strain>
    </source>
</reference>
<protein>
    <submittedName>
        <fullName evidence="1">Late expression factor 10</fullName>
    </submittedName>
</protein>
<organism evidence="1">
    <name type="scientific">Erinnyis ello granulovirus</name>
    <dbReference type="NCBI Taxonomy" id="307444"/>
    <lineage>
        <taxon>Viruses</taxon>
        <taxon>Viruses incertae sedis</taxon>
        <taxon>Naldaviricetes</taxon>
        <taxon>Lefavirales</taxon>
        <taxon>Baculoviridae</taxon>
        <taxon>Betabaculovirus</taxon>
        <taxon>Betabaculovirus erellonis</taxon>
    </lineage>
</organism>
<accession>A0A288WIU5</accession>
<evidence type="ECO:0000313" key="1">
    <source>
        <dbReference type="EMBL" id="ARX71984.1"/>
    </source>
</evidence>
<name>A0A288WIU5_9BBAC</name>
<sequence>MLLKFISGWEKYVRFPVVLFLYTYNEPSCRTNINCSIRLTSTLLTNLIYCKRSILMDILYSVLKANTHLINDKYLIFHVIDRDTNELRRHCYGSLECCLPTDKTVTKETMSVSLESDELHSDTNKGSK</sequence>
<dbReference type="InterPro" id="IPR009855">
    <property type="entry name" value="Baculo_LEF-10"/>
</dbReference>
<dbReference type="Pfam" id="PF07206">
    <property type="entry name" value="Baculo_LEF-10"/>
    <property type="match status" value="1"/>
</dbReference>
<dbReference type="EMBL" id="KX859083">
    <property type="protein sequence ID" value="ARX71984.1"/>
    <property type="molecule type" value="Genomic_DNA"/>
</dbReference>